<evidence type="ECO:0000313" key="6">
    <source>
        <dbReference type="EMBL" id="TDC50079.1"/>
    </source>
</evidence>
<dbReference type="PROSITE" id="PS50977">
    <property type="entry name" value="HTH_TETR_2"/>
    <property type="match status" value="1"/>
</dbReference>
<keyword evidence="2 4" id="KW-0238">DNA-binding</keyword>
<keyword evidence="3" id="KW-0804">Transcription</keyword>
<accession>A0A4R4RLZ0</accession>
<dbReference type="Pfam" id="PF00440">
    <property type="entry name" value="TetR_N"/>
    <property type="match status" value="1"/>
</dbReference>
<dbReference type="Proteomes" id="UP000295621">
    <property type="component" value="Unassembled WGS sequence"/>
</dbReference>
<feature type="domain" description="HTH tetR-type" evidence="5">
    <location>
        <begin position="12"/>
        <end position="70"/>
    </location>
</feature>
<dbReference type="InterPro" id="IPR009057">
    <property type="entry name" value="Homeodomain-like_sf"/>
</dbReference>
<reference evidence="6 7" key="1">
    <citation type="submission" date="2019-02" db="EMBL/GenBank/DDBJ databases">
        <title>Draft genome sequences of novel Actinobacteria.</title>
        <authorList>
            <person name="Sahin N."/>
            <person name="Ay H."/>
            <person name="Saygin H."/>
        </authorList>
    </citation>
    <scope>NUCLEOTIDE SEQUENCE [LARGE SCALE GENOMIC DNA]</scope>
    <source>
        <strain evidence="6 7">KC603</strain>
    </source>
</reference>
<dbReference type="PANTHER" id="PTHR30055">
    <property type="entry name" value="HTH-TYPE TRANSCRIPTIONAL REGULATOR RUTR"/>
    <property type="match status" value="1"/>
</dbReference>
<dbReference type="SUPFAM" id="SSF46689">
    <property type="entry name" value="Homeodomain-like"/>
    <property type="match status" value="1"/>
</dbReference>
<name>A0A4R4RLZ0_9ACTN</name>
<gene>
    <name evidence="6" type="ORF">E1212_15990</name>
</gene>
<dbReference type="AlphaFoldDB" id="A0A4R4RLZ0"/>
<evidence type="ECO:0000256" key="3">
    <source>
        <dbReference type="ARBA" id="ARBA00023163"/>
    </source>
</evidence>
<evidence type="ECO:0000256" key="1">
    <source>
        <dbReference type="ARBA" id="ARBA00023015"/>
    </source>
</evidence>
<proteinExistence type="predicted"/>
<comment type="caution">
    <text evidence="6">The sequence shown here is derived from an EMBL/GenBank/DDBJ whole genome shotgun (WGS) entry which is preliminary data.</text>
</comment>
<evidence type="ECO:0000256" key="2">
    <source>
        <dbReference type="ARBA" id="ARBA00023125"/>
    </source>
</evidence>
<dbReference type="InterPro" id="IPR036271">
    <property type="entry name" value="Tet_transcr_reg_TetR-rel_C_sf"/>
</dbReference>
<dbReference type="EMBL" id="SMKL01000034">
    <property type="protein sequence ID" value="TDC50079.1"/>
    <property type="molecule type" value="Genomic_DNA"/>
</dbReference>
<organism evidence="6 7">
    <name type="scientific">Jiangella ureilytica</name>
    <dbReference type="NCBI Taxonomy" id="2530374"/>
    <lineage>
        <taxon>Bacteria</taxon>
        <taxon>Bacillati</taxon>
        <taxon>Actinomycetota</taxon>
        <taxon>Actinomycetes</taxon>
        <taxon>Jiangellales</taxon>
        <taxon>Jiangellaceae</taxon>
        <taxon>Jiangella</taxon>
    </lineage>
</organism>
<keyword evidence="1" id="KW-0805">Transcription regulation</keyword>
<feature type="DNA-binding region" description="H-T-H motif" evidence="4">
    <location>
        <begin position="33"/>
        <end position="52"/>
    </location>
</feature>
<keyword evidence="7" id="KW-1185">Reference proteome</keyword>
<evidence type="ECO:0000259" key="5">
    <source>
        <dbReference type="PROSITE" id="PS50977"/>
    </source>
</evidence>
<dbReference type="Gene3D" id="1.10.357.10">
    <property type="entry name" value="Tetracycline Repressor, domain 2"/>
    <property type="match status" value="1"/>
</dbReference>
<dbReference type="InterPro" id="IPR050109">
    <property type="entry name" value="HTH-type_TetR-like_transc_reg"/>
</dbReference>
<protein>
    <submittedName>
        <fullName evidence="6">TetR/AcrR family transcriptional regulator</fullName>
    </submittedName>
</protein>
<dbReference type="GO" id="GO:0000976">
    <property type="term" value="F:transcription cis-regulatory region binding"/>
    <property type="evidence" value="ECO:0007669"/>
    <property type="project" value="TreeGrafter"/>
</dbReference>
<dbReference type="SUPFAM" id="SSF48498">
    <property type="entry name" value="Tetracyclin repressor-like, C-terminal domain"/>
    <property type="match status" value="1"/>
</dbReference>
<dbReference type="PANTHER" id="PTHR30055:SF234">
    <property type="entry name" value="HTH-TYPE TRANSCRIPTIONAL REGULATOR BETI"/>
    <property type="match status" value="1"/>
</dbReference>
<evidence type="ECO:0000313" key="7">
    <source>
        <dbReference type="Proteomes" id="UP000295621"/>
    </source>
</evidence>
<evidence type="ECO:0000256" key="4">
    <source>
        <dbReference type="PROSITE-ProRule" id="PRU00335"/>
    </source>
</evidence>
<dbReference type="OrthoDB" id="3869819at2"/>
<dbReference type="InterPro" id="IPR001647">
    <property type="entry name" value="HTH_TetR"/>
</dbReference>
<dbReference type="GO" id="GO:0003700">
    <property type="term" value="F:DNA-binding transcription factor activity"/>
    <property type="evidence" value="ECO:0007669"/>
    <property type="project" value="TreeGrafter"/>
</dbReference>
<dbReference type="RefSeq" id="WP_131984180.1">
    <property type="nucleotide sequence ID" value="NZ_SMKL01000034.1"/>
</dbReference>
<sequence>MPVTTGRRADAQRNVAAILDAAAACLVRDPDASVSDIAAAAGVGRVTLYGHFSSRTELVDAVFVRAMTRAHETLDAVDLDGDARQALARLVESSWQVVDESRMLLVAAQRALPPERIRELHESPLRRVRALLERGRADGGFRSDLPADWLVAVFYTVVHGAADELGAGRLAATAAPSAITATLLAAFTPPGERVLADALPLDPS</sequence>